<reference evidence="1 2" key="1">
    <citation type="submission" date="2019-05" db="EMBL/GenBank/DDBJ databases">
        <title>Genome of Alcanivorax gelatiniphagus, an oil degrading marine bacteria.</title>
        <authorList>
            <person name="Kwon K.K."/>
        </authorList>
    </citation>
    <scope>NUCLEOTIDE SEQUENCE [LARGE SCALE GENOMIC DNA]</scope>
    <source>
        <strain evidence="1 2">MEBiC 08158</strain>
    </source>
</reference>
<protein>
    <submittedName>
        <fullName evidence="1">Uncharacterized protein</fullName>
    </submittedName>
</protein>
<dbReference type="SUPFAM" id="SSF52777">
    <property type="entry name" value="CoA-dependent acyltransferases"/>
    <property type="match status" value="1"/>
</dbReference>
<proteinExistence type="predicted"/>
<name>A0ABY2XNS0_9GAMM</name>
<gene>
    <name evidence="1" type="ORF">FGS76_07605</name>
</gene>
<dbReference type="Proteomes" id="UP000739180">
    <property type="component" value="Unassembled WGS sequence"/>
</dbReference>
<organism evidence="1 2">
    <name type="scientific">Alloalcanivorax gelatiniphagus</name>
    <dbReference type="NCBI Taxonomy" id="1194167"/>
    <lineage>
        <taxon>Bacteria</taxon>
        <taxon>Pseudomonadati</taxon>
        <taxon>Pseudomonadota</taxon>
        <taxon>Gammaproteobacteria</taxon>
        <taxon>Oceanospirillales</taxon>
        <taxon>Alcanivoracaceae</taxon>
        <taxon>Alloalcanivorax</taxon>
    </lineage>
</organism>
<dbReference type="RefSeq" id="WP_138772018.1">
    <property type="nucleotide sequence ID" value="NZ_JBHSSX010000119.1"/>
</dbReference>
<comment type="caution">
    <text evidence="1">The sequence shown here is derived from an EMBL/GenBank/DDBJ whole genome shotgun (WGS) entry which is preliminary data.</text>
</comment>
<evidence type="ECO:0000313" key="1">
    <source>
        <dbReference type="EMBL" id="TMW13424.1"/>
    </source>
</evidence>
<accession>A0ABY2XNS0</accession>
<sequence>MTDYLGMWYRARARHGIDDTIHFAVLEPGSGRRFEFPVRHREHDGIGGLFHLLRGWQVPLPTMPVSRQSGPPPWWRWLRPVREAPVPAPDWRLFSGSGEDTLVSDWLDRAPTDALRRRAEAAGVSLNSVLLSTLNRAVMETLVWRPAPGRWLYPVNMRGAVSGPRDDMNLSSGFYLPVSPDDHPAVLDQAVRRALRAQRHWLFWHGARVGRWVGQGGVDWLCDRFLKGTPSLGSFTSLGEWWLDLRSAGFSSRALVTLCGPGSPNHPVSNGVMIVNGRLTLSLKLDPSLGADRARAEECLACWRSGLEEWR</sequence>
<dbReference type="EMBL" id="VCQT01000025">
    <property type="protein sequence ID" value="TMW13424.1"/>
    <property type="molecule type" value="Genomic_DNA"/>
</dbReference>
<keyword evidence="2" id="KW-1185">Reference proteome</keyword>
<dbReference type="Gene3D" id="3.30.559.30">
    <property type="entry name" value="Nonribosomal peptide synthetase, condensation domain"/>
    <property type="match status" value="1"/>
</dbReference>
<evidence type="ECO:0000313" key="2">
    <source>
        <dbReference type="Proteomes" id="UP000739180"/>
    </source>
</evidence>